<sequence>MVRDFDPADIGATTTETNTRFYINGTRLPVADVDVHIRKEGPLDVTRYVEAKFPSPYAGIDWIEAFNGVDPSEQSSPDVLRLDVKDYITDDYSITFRGVVTGVGSTANGGSRIWKTRAQGPGQLLDKIPASQNYNGADLSLILSDVADRLSEKLPFPVATRSDDVDVQGDPATPLTIPIVADLVNEIGVGQISTRKTFQANKHTLADVVRWARDKAGARIWLEPTPNGVALVGSKNPTADSSHHVAHNLGGDCIIISNDALAELRPINTIVVNGKAARSLAAVGDFEINASRSEFTTVKARHEPLYRRSGGTELRGSTVKQTDAESKTEVENEARSMLKERIDETTAGTIQTLPRSPIVPFDTVEAVPSCQNEVDQEPLTYEVQRVHHHLYANPSPDEQPYYTELNVGLKTDIEDDIEIVDSWEQQA</sequence>
<protein>
    <recommendedName>
        <fullName evidence="3">Minor tail protein</fullName>
    </recommendedName>
</protein>
<dbReference type="AlphaFoldDB" id="A0ABD5MDL6"/>
<organism evidence="1 2">
    <name type="scientific">Halobellus rubicundus</name>
    <dbReference type="NCBI Taxonomy" id="2996466"/>
    <lineage>
        <taxon>Archaea</taxon>
        <taxon>Methanobacteriati</taxon>
        <taxon>Methanobacteriota</taxon>
        <taxon>Stenosarchaea group</taxon>
        <taxon>Halobacteria</taxon>
        <taxon>Halobacteriales</taxon>
        <taxon>Haloferacaceae</taxon>
        <taxon>Halobellus</taxon>
    </lineage>
</organism>
<dbReference type="RefSeq" id="WP_372387453.1">
    <property type="nucleotide sequence ID" value="NZ_JBGNYA010000001.1"/>
</dbReference>
<reference evidence="1 2" key="1">
    <citation type="submission" date="2024-08" db="EMBL/GenBank/DDBJ databases">
        <title>Halobellus sp. MBLA0158 whole genome sequence.</title>
        <authorList>
            <person name="Hwang C.Y."/>
            <person name="Cho E.-S."/>
            <person name="Seo M.-J."/>
        </authorList>
    </citation>
    <scope>NUCLEOTIDE SEQUENCE [LARGE SCALE GENOMIC DNA]</scope>
    <source>
        <strain evidence="1 2">MBLA0158</strain>
    </source>
</reference>
<dbReference type="Proteomes" id="UP001570511">
    <property type="component" value="Unassembled WGS sequence"/>
</dbReference>
<gene>
    <name evidence="1" type="ORF">OS889_03845</name>
</gene>
<proteinExistence type="predicted"/>
<keyword evidence="2" id="KW-1185">Reference proteome</keyword>
<comment type="caution">
    <text evidence="1">The sequence shown here is derived from an EMBL/GenBank/DDBJ whole genome shotgun (WGS) entry which is preliminary data.</text>
</comment>
<dbReference type="EMBL" id="JBGNYA010000001">
    <property type="protein sequence ID" value="MFA1610136.1"/>
    <property type="molecule type" value="Genomic_DNA"/>
</dbReference>
<evidence type="ECO:0008006" key="3">
    <source>
        <dbReference type="Google" id="ProtNLM"/>
    </source>
</evidence>
<evidence type="ECO:0000313" key="2">
    <source>
        <dbReference type="Proteomes" id="UP001570511"/>
    </source>
</evidence>
<accession>A0ABD5MDL6</accession>
<name>A0ABD5MDL6_9EURY</name>
<evidence type="ECO:0000313" key="1">
    <source>
        <dbReference type="EMBL" id="MFA1610136.1"/>
    </source>
</evidence>